<evidence type="ECO:0008006" key="4">
    <source>
        <dbReference type="Google" id="ProtNLM"/>
    </source>
</evidence>
<dbReference type="GO" id="GO:0005886">
    <property type="term" value="C:plasma membrane"/>
    <property type="evidence" value="ECO:0007669"/>
    <property type="project" value="UniProtKB-SubCell"/>
</dbReference>
<sequence length="303" mass="32834">MKADMRNIGVIAQKEFADQLYSPGFRMLLGIFTLVVLSMSFISGKEGCELFNQGFGFIDVAQVITLFLPVLGLSLGFDSVVREKNSKSLNTLLTHPVFRDNLISGKIMGGIGTLILVVFISVIASIGTLLLITGIDVGLSELNRILVFSLLTFLYLSGFFAFSLLISIVSKSSESSFISGLVVWINLILIFGAIVTAASSIITGESIVNLGYNEEAMSMSGDLQKFSPASYYAEAVTGVRVSYGSFGISSGKETKGIFDTRVGLGTWFADYWTNMVVLTAIPVLMFIFSYLVFLRRDIGGEKG</sequence>
<name>A0A0E3PDK9_9EURY</name>
<dbReference type="GO" id="GO:0140359">
    <property type="term" value="F:ABC-type transporter activity"/>
    <property type="evidence" value="ECO:0007669"/>
    <property type="project" value="InterPro"/>
</dbReference>
<dbReference type="Pfam" id="PF12679">
    <property type="entry name" value="ABC2_membrane_2"/>
    <property type="match status" value="1"/>
</dbReference>
<feature type="transmembrane region" description="Helical" evidence="1">
    <location>
        <begin position="181"/>
        <end position="202"/>
    </location>
</feature>
<dbReference type="HOGENOM" id="CLU_068384_0_0_2"/>
<feature type="transmembrane region" description="Helical" evidence="1">
    <location>
        <begin position="145"/>
        <end position="169"/>
    </location>
</feature>
<reference evidence="2 3" key="1">
    <citation type="submission" date="2014-07" db="EMBL/GenBank/DDBJ databases">
        <title>Methanogenic archaea and the global carbon cycle.</title>
        <authorList>
            <person name="Henriksen J.R."/>
            <person name="Luke J."/>
            <person name="Reinhart S."/>
            <person name="Benedict M.N."/>
            <person name="Youngblut N.D."/>
            <person name="Metcalf M.E."/>
            <person name="Whitaker R.J."/>
            <person name="Metcalf W.W."/>
        </authorList>
    </citation>
    <scope>NUCLEOTIDE SEQUENCE [LARGE SCALE GENOMIC DNA]</scope>
    <source>
        <strain evidence="2 3">HI350</strain>
    </source>
</reference>
<dbReference type="EMBL" id="CP009507">
    <property type="protein sequence ID" value="AKB32577.1"/>
    <property type="molecule type" value="Genomic_DNA"/>
</dbReference>
<protein>
    <recommendedName>
        <fullName evidence="4">ABC-type transport system involved in multi-copper enzyme maturation, permease component</fullName>
    </recommendedName>
</protein>
<dbReference type="RefSeq" id="WP_148705362.1">
    <property type="nucleotide sequence ID" value="NZ_CP009507.1"/>
</dbReference>
<evidence type="ECO:0000313" key="2">
    <source>
        <dbReference type="EMBL" id="AKB32577.1"/>
    </source>
</evidence>
<proteinExistence type="predicted"/>
<accession>A0A0E3PDK9</accession>
<feature type="transmembrane region" description="Helical" evidence="1">
    <location>
        <begin position="54"/>
        <end position="77"/>
    </location>
</feature>
<dbReference type="PANTHER" id="PTHR43471">
    <property type="entry name" value="ABC TRANSPORTER PERMEASE"/>
    <property type="match status" value="1"/>
</dbReference>
<dbReference type="PANTHER" id="PTHR43471:SF14">
    <property type="entry name" value="ABC-2 TYPE TRANSPORT SYSTEM PERMEASE PROTEIN"/>
    <property type="match status" value="1"/>
</dbReference>
<feature type="transmembrane region" description="Helical" evidence="1">
    <location>
        <begin position="20"/>
        <end position="42"/>
    </location>
</feature>
<dbReference type="Proteomes" id="UP000033092">
    <property type="component" value="Chromosome"/>
</dbReference>
<dbReference type="KEGG" id="msz:MSSIH_1887"/>
<keyword evidence="1" id="KW-0472">Membrane</keyword>
<evidence type="ECO:0000256" key="1">
    <source>
        <dbReference type="SAM" id="Phobius"/>
    </source>
</evidence>
<dbReference type="PATRIC" id="fig|1434119.4.peg.2426"/>
<dbReference type="GeneID" id="41605939"/>
<gene>
    <name evidence="2" type="ORF">MSSIH_1887</name>
</gene>
<keyword evidence="1" id="KW-0812">Transmembrane</keyword>
<dbReference type="AlphaFoldDB" id="A0A0E3PDK9"/>
<feature type="transmembrane region" description="Helical" evidence="1">
    <location>
        <begin position="271"/>
        <end position="293"/>
    </location>
</feature>
<keyword evidence="1" id="KW-1133">Transmembrane helix</keyword>
<evidence type="ECO:0000313" key="3">
    <source>
        <dbReference type="Proteomes" id="UP000033092"/>
    </source>
</evidence>
<organism evidence="2 3">
    <name type="scientific">Methanosarcina siciliae HI350</name>
    <dbReference type="NCBI Taxonomy" id="1434119"/>
    <lineage>
        <taxon>Archaea</taxon>
        <taxon>Methanobacteriati</taxon>
        <taxon>Methanobacteriota</taxon>
        <taxon>Stenosarchaea group</taxon>
        <taxon>Methanomicrobia</taxon>
        <taxon>Methanosarcinales</taxon>
        <taxon>Methanosarcinaceae</taxon>
        <taxon>Methanosarcina</taxon>
    </lineage>
</organism>
<feature type="transmembrane region" description="Helical" evidence="1">
    <location>
        <begin position="107"/>
        <end position="133"/>
    </location>
</feature>